<evidence type="ECO:0000313" key="1">
    <source>
        <dbReference type="EMBL" id="CAH07171.1"/>
    </source>
</evidence>
<dbReference type="KEGG" id="bfs:BF9343_1390"/>
<proteinExistence type="predicted"/>
<evidence type="ECO:0000313" key="2">
    <source>
        <dbReference type="Proteomes" id="UP000006731"/>
    </source>
</evidence>
<dbReference type="HOGENOM" id="CLU_3380488_0_0_10"/>
<accession>Q5LFC7</accession>
<dbReference type="Proteomes" id="UP000006731">
    <property type="component" value="Chromosome"/>
</dbReference>
<name>Q5LFC7_BACFN</name>
<dbReference type="EMBL" id="CR626927">
    <property type="protein sequence ID" value="CAH07171.1"/>
    <property type="molecule type" value="Genomic_DNA"/>
</dbReference>
<organism evidence="1 2">
    <name type="scientific">Bacteroides fragilis (strain ATCC 25285 / DSM 2151 / CCUG 4856 / JCM 11019 / LMG 10263 / NCTC 9343 / Onslow / VPI 2553 / EN-2)</name>
    <dbReference type="NCBI Taxonomy" id="272559"/>
    <lineage>
        <taxon>Bacteria</taxon>
        <taxon>Pseudomonadati</taxon>
        <taxon>Bacteroidota</taxon>
        <taxon>Bacteroidia</taxon>
        <taxon>Bacteroidales</taxon>
        <taxon>Bacteroidaceae</taxon>
        <taxon>Bacteroides</taxon>
    </lineage>
</organism>
<protein>
    <submittedName>
        <fullName evidence="1">Uncharacterized protein</fullName>
    </submittedName>
</protein>
<sequence length="33" mass="4049">MGRSNLFKNQTRIFGTVCKRRVWRDKHKQNIMV</sequence>
<gene>
    <name evidence="1" type="ORF">BF9343_1390</name>
</gene>
<reference evidence="1 2" key="1">
    <citation type="journal article" date="2005" name="Science">
        <title>Extensive DNA inversions in the B. fragilis genome control variable gene expression.</title>
        <authorList>
            <person name="Cerdeno-Tarraga A.M."/>
            <person name="Patrick S."/>
            <person name="Crosmann L."/>
            <person name="Blakely G."/>
            <person name="Abratt V."/>
            <person name="Lennard N."/>
            <person name="Duerden B."/>
            <person name="Poxton I."/>
            <person name="Harris B."/>
            <person name="Quail M.A."/>
            <person name="Barron A."/>
            <person name="Clarck L."/>
            <person name="Corton C."/>
            <person name="Doggett J."/>
            <person name="Holden M.T.G."/>
            <person name="Larke N."/>
            <person name="Line A."/>
            <person name="Lord A."/>
            <person name="Norbertczak H."/>
            <person name="Ormond D."/>
            <person name="Price C."/>
            <person name="Rabbinowitsch E."/>
            <person name="Woodward J."/>
            <person name="Barrel B.G."/>
            <person name="Parkhill J."/>
        </authorList>
    </citation>
    <scope>NUCLEOTIDE SEQUENCE [LARGE SCALE GENOMIC DNA]</scope>
    <source>
        <strain evidence="2">ATCC 25285 / DSM 2151 / CCUG 4856 / JCM 11019 / LMG 10263 / NCTC 9343 / Onslow / VPI 2553 / EN-2</strain>
    </source>
</reference>
<dbReference type="AlphaFoldDB" id="Q5LFC7"/>
<keyword evidence="2" id="KW-1185">Reference proteome</keyword>
<dbReference type="PaxDb" id="272559-BF9343_1390"/>